<evidence type="ECO:0000256" key="2">
    <source>
        <dbReference type="ARBA" id="ARBA00022737"/>
    </source>
</evidence>
<dbReference type="NCBIfam" id="TIGR02543">
    <property type="entry name" value="List_Bact_rpt"/>
    <property type="match status" value="3"/>
</dbReference>
<dbReference type="Gene3D" id="2.60.40.10">
    <property type="entry name" value="Immunoglobulins"/>
    <property type="match status" value="2"/>
</dbReference>
<keyword evidence="2" id="KW-0677">Repeat</keyword>
<dbReference type="InterPro" id="IPR036116">
    <property type="entry name" value="FN3_sf"/>
</dbReference>
<dbReference type="InterPro" id="IPR003961">
    <property type="entry name" value="FN3_dom"/>
</dbReference>
<evidence type="ECO:0000313" key="7">
    <source>
        <dbReference type="Proteomes" id="UP000294919"/>
    </source>
</evidence>
<sequence>SKVGGLVGLNSSTIANGYYNTNAIQKVGSSIQMSIGIGQDNNSQTTTGRTSTEMQLQAFIDTLNTNRTGHDDWNEWIFVSDNYPTCIAMPTPAPTLTVTISEGTATGSTKADITETETSKFVVNITDSEVTTPNTSDAAPTSGDNRVDPYTSESNITTGVEENKYLQIYDVDANGKVAGFYQKQLAAGDIKPMSYWKDHVGGVSSLTGFGTEAEPYRISSGEELAFMAQEVNAGNADYNKAYYQLTQDIDLAAHQWTPIGDNSNMFEGKFDGKGHKISHVFIGTTNSLDNTYKYAGLFGYTIGNIKNTGVSVSIHSSYSSSAIGGIAGYNTGTIINSYAIGNLTGGNNARIGGLVGPNTGTIINSYAIGDVTGGTTAKLGGLVSYNSISGTINNSYATGDVTGASGANVGGLVGVNENGGTVTGYYNVNTDQTVDGSLQIATGIGSGTGAAYGIQAAEMAGSPGEVEGPLVNRLNTGRGSNSDWYFWQQDSAVNSGYPTLIIPPTYTVAFDSKGGSAVSDITDVSEDATITEPTAPTKSGYTFDDWYKEESYTNKWNFGTDTVTSDIILYAKWTEIPLSAPSAPEISLGGSGDGYATIQWDEVSGATGYIVYKDSMVVADAVYTVSDYVYSYHATGLNNGTQYAFKVKANNAGGESGFSNEINVTPSAAPPAITYTVAFDSQGGSTVHSIRNVSEDATITEPTAPTKSGYTFDDWYKEESYTNKWNFGTDTVTSDIILYAKWTEIPLSAPSAPEISLGGSGDGYATIQWDEVSGATGYIVYKDSMVVADAVYTVSDYVYSYHATGLNNGTQYAFKVKANNADGESGFSNEINVTPSTITYTVEFDSQGGSTVPNIRNVSEGGTITAPTASTRSGYTFDGWYKEASYTNKWNFGTDTVTSDITLYAKWVKKSSGDSSSGGGSSPTSQNKETGIKVIVNGQEQTAGKEIVKEEKGKKEVALIVNAEVVNKKIEEVIKEQLNLTDENKKEINNVIEIPVAYENADKITTALTGDIIKNMDAHEFKLLVKVKGLSYSIPAKEIGIEKVASRLGVKNESLKQIKVEVRIEKATEAIVDEITKKAKQNNYGIVAPPVEFKVVAKTTSENGEENEVEISKFSQYVERLIEIPEDIDSSKITTGIVYNLDGTLSHVPTDVYHTEQVYFARINSLTNSNYSVIWNPITVESVENHWSKESVNDMASRLIIKNPENFMPDEDITRADFAEYITKAIGVYRTQIAKEDQFSDVKVTDEFADGITAAVEYGIIKGYPDGTFKPNAKISREEAMVMYAKAIDIVQLKSTDEDRIESYKDKEEVSKWAYEAVKETLSAGVFNGRTNKEIVPKGTFTYAEAATAIRNLLIKANLINE</sequence>
<dbReference type="RefSeq" id="WP_132244991.1">
    <property type="nucleotide sequence ID" value="NZ_SLWV01000010.1"/>
</dbReference>
<dbReference type="GO" id="GO:0030313">
    <property type="term" value="C:cell envelope"/>
    <property type="evidence" value="ECO:0007669"/>
    <property type="project" value="UniProtKB-SubCell"/>
</dbReference>
<dbReference type="InterPro" id="IPR013783">
    <property type="entry name" value="Ig-like_fold"/>
</dbReference>
<comment type="caution">
    <text evidence="6">The sequence shown here is derived from an EMBL/GenBank/DDBJ whole genome shotgun (WGS) entry which is preliminary data.</text>
</comment>
<dbReference type="Gene3D" id="2.160.20.110">
    <property type="match status" value="1"/>
</dbReference>
<comment type="subcellular location">
    <subcellularLocation>
        <location evidence="1">Cell envelope</location>
    </subcellularLocation>
</comment>
<dbReference type="CDD" id="cd00063">
    <property type="entry name" value="FN3"/>
    <property type="match status" value="2"/>
</dbReference>
<dbReference type="PROSITE" id="PS51272">
    <property type="entry name" value="SLH"/>
    <property type="match status" value="3"/>
</dbReference>
<dbReference type="PROSITE" id="PS50853">
    <property type="entry name" value="FN3"/>
    <property type="match status" value="2"/>
</dbReference>
<dbReference type="InterPro" id="IPR013378">
    <property type="entry name" value="InlB-like_B-rpt"/>
</dbReference>
<dbReference type="Pfam" id="PF18316">
    <property type="entry name" value="S-l_SbsC_C"/>
    <property type="match status" value="1"/>
</dbReference>
<dbReference type="SUPFAM" id="SSF49265">
    <property type="entry name" value="Fibronectin type III"/>
    <property type="match status" value="1"/>
</dbReference>
<feature type="compositionally biased region" description="Polar residues" evidence="3">
    <location>
        <begin position="128"/>
        <end position="144"/>
    </location>
</feature>
<feature type="region of interest" description="Disordered" evidence="3">
    <location>
        <begin position="910"/>
        <end position="931"/>
    </location>
</feature>
<protein>
    <submittedName>
        <fullName evidence="6">Putative repeat protein (TIGR02543 family)</fullName>
    </submittedName>
</protein>
<feature type="domain" description="SLH" evidence="5">
    <location>
        <begin position="1301"/>
        <end position="1362"/>
    </location>
</feature>
<gene>
    <name evidence="6" type="ORF">EV214_110120</name>
</gene>
<keyword evidence="7" id="KW-1185">Reference proteome</keyword>
<evidence type="ECO:0000259" key="5">
    <source>
        <dbReference type="PROSITE" id="PS51272"/>
    </source>
</evidence>
<evidence type="ECO:0000256" key="1">
    <source>
        <dbReference type="ARBA" id="ARBA00004196"/>
    </source>
</evidence>
<dbReference type="Proteomes" id="UP000294919">
    <property type="component" value="Unassembled WGS sequence"/>
</dbReference>
<feature type="domain" description="SLH" evidence="5">
    <location>
        <begin position="1235"/>
        <end position="1298"/>
    </location>
</feature>
<dbReference type="InterPro" id="IPR001119">
    <property type="entry name" value="SLH_dom"/>
</dbReference>
<dbReference type="Pfam" id="PF00395">
    <property type="entry name" value="SLH"/>
    <property type="match status" value="3"/>
</dbReference>
<name>A0A4R2KV52_9FIRM</name>
<feature type="region of interest" description="Disordered" evidence="3">
    <location>
        <begin position="128"/>
        <end position="149"/>
    </location>
</feature>
<organism evidence="6 7">
    <name type="scientific">Marinisporobacter balticus</name>
    <dbReference type="NCBI Taxonomy" id="2018667"/>
    <lineage>
        <taxon>Bacteria</taxon>
        <taxon>Bacillati</taxon>
        <taxon>Bacillota</taxon>
        <taxon>Clostridia</taxon>
        <taxon>Peptostreptococcales</taxon>
        <taxon>Thermotaleaceae</taxon>
        <taxon>Marinisporobacter</taxon>
    </lineage>
</organism>
<feature type="domain" description="Fibronectin type-III" evidence="4">
    <location>
        <begin position="580"/>
        <end position="671"/>
    </location>
</feature>
<feature type="domain" description="SLH" evidence="5">
    <location>
        <begin position="1175"/>
        <end position="1234"/>
    </location>
</feature>
<dbReference type="Pfam" id="PF00041">
    <property type="entry name" value="fn3"/>
    <property type="match status" value="2"/>
</dbReference>
<evidence type="ECO:0000256" key="3">
    <source>
        <dbReference type="SAM" id="MobiDB-lite"/>
    </source>
</evidence>
<dbReference type="EMBL" id="SLWV01000010">
    <property type="protein sequence ID" value="TCO75046.1"/>
    <property type="molecule type" value="Genomic_DNA"/>
</dbReference>
<dbReference type="Pfam" id="PF09479">
    <property type="entry name" value="Flg_new"/>
    <property type="match status" value="3"/>
</dbReference>
<evidence type="ECO:0000313" key="6">
    <source>
        <dbReference type="EMBL" id="TCO75046.1"/>
    </source>
</evidence>
<dbReference type="InterPro" id="IPR042229">
    <property type="entry name" value="Listeria/Bacterioides_rpt_sf"/>
</dbReference>
<accession>A0A4R2KV52</accession>
<dbReference type="OrthoDB" id="6372180at2"/>
<dbReference type="InterPro" id="IPR040751">
    <property type="entry name" value="SbsC_C"/>
</dbReference>
<feature type="non-terminal residue" evidence="6">
    <location>
        <position position="1"/>
    </location>
</feature>
<proteinExistence type="predicted"/>
<reference evidence="6 7" key="1">
    <citation type="submission" date="2019-03" db="EMBL/GenBank/DDBJ databases">
        <title>Genomic Encyclopedia of Type Strains, Phase IV (KMG-IV): sequencing the most valuable type-strain genomes for metagenomic binning, comparative biology and taxonomic classification.</title>
        <authorList>
            <person name="Goeker M."/>
        </authorList>
    </citation>
    <scope>NUCLEOTIDE SEQUENCE [LARGE SCALE GENOMIC DNA]</scope>
    <source>
        <strain evidence="6 7">DSM 102940</strain>
    </source>
</reference>
<evidence type="ECO:0000259" key="4">
    <source>
        <dbReference type="PROSITE" id="PS50853"/>
    </source>
</evidence>
<dbReference type="SMART" id="SM00060">
    <property type="entry name" value="FN3"/>
    <property type="match status" value="2"/>
</dbReference>
<feature type="domain" description="Fibronectin type-III" evidence="4">
    <location>
        <begin position="749"/>
        <end position="839"/>
    </location>
</feature>
<dbReference type="Gene3D" id="2.60.40.4270">
    <property type="entry name" value="Listeria-Bacteroides repeat domain"/>
    <property type="match status" value="3"/>
</dbReference>